<dbReference type="Pfam" id="PF13328">
    <property type="entry name" value="HD_4"/>
    <property type="match status" value="1"/>
</dbReference>
<name>E4L8V2_9FIRM</name>
<feature type="domain" description="HD" evidence="6">
    <location>
        <begin position="104"/>
        <end position="203"/>
    </location>
</feature>
<dbReference type="CDD" id="cd00077">
    <property type="entry name" value="HDc"/>
    <property type="match status" value="1"/>
</dbReference>
<dbReference type="SUPFAM" id="SSF109604">
    <property type="entry name" value="HD-domain/PDEase-like"/>
    <property type="match status" value="1"/>
</dbReference>
<dbReference type="AlphaFoldDB" id="E4L8V2"/>
<sequence>MNKNLFLNEDKNLIANDLVDTTIYTDASASKLADFLMRHNQKCENNKNLSETYYEKAIEDAYEKLINRVKKYILNQDDINFIKKAFELANKAHSGQKRATGEPYIFHPLSVAYILSELELDRNAIVAALLHDVAEDTDTTLEDIENQFGKEIAFLVDGVTKLSQFKYKNKEDQQLENFQKMFLAMAEDVRVVIIKLADRLHNMRTLWVFRKEKRQRVAKETIEIYAPLAHRLGIYNIKWELEDLCFHYLYPEDYYDLVSQMREKRQVREAIVEDTMHVLKEKIDETNIKAVITGRPKHFYSIYKKMKRDNRELSQIYDLYAVRVIVDTIPQCYAVLGIVHSLWKPLPKRFKDYIAVPKPNMYQSLHTTIIGTKGQPVEIQIRTWEMHHVSEYGIAAHWRYKEGNSNNSQKFDSKIGWLRRILEWQDTENPKELMNAVKLDVFSDEVFVFTPKGDVINLPKGSTSIDFAYRIHTDVGNHCVGAKINNKIVPLETKLKNGDIVSIVTSKTGKPSYDWLNMVCATESKSKIRNWFKRENRGENIRRGIELLTAEATKLGYDWKKIYTHDCINSAAKIYSNSSVDDMMASIGYGGLSSRSVILKIIDFYEKDLNPDKILKQKTLKTLEGLKENNKNKTHSNGILVKGEKDLLVRLAKCCNPVPGDPIIGYVTRGRGVSVHCADCSNALNLFEQGRRIYVEWSNQIVSKFLVNIEVISYDRSGLMSEVLSVFTELKMSVSTANVNVNENGVAKMDLGIQVKDLQQLEYIMTKIRRIKGVRFVRRIHSK</sequence>
<dbReference type="FunFam" id="1.10.3210.10:FF:000001">
    <property type="entry name" value="GTP pyrophosphokinase RelA"/>
    <property type="match status" value="1"/>
</dbReference>
<dbReference type="CDD" id="cd01668">
    <property type="entry name" value="TGS_RSH"/>
    <property type="match status" value="1"/>
</dbReference>
<dbReference type="Gene3D" id="3.10.20.30">
    <property type="match status" value="1"/>
</dbReference>
<dbReference type="InterPro" id="IPR004811">
    <property type="entry name" value="RelA/Spo_fam"/>
</dbReference>
<protein>
    <recommendedName>
        <fullName evidence="2">GTP diphosphokinase</fullName>
        <ecNumber evidence="2">2.7.6.5</ecNumber>
    </recommendedName>
</protein>
<dbReference type="GO" id="GO:0005886">
    <property type="term" value="C:plasma membrane"/>
    <property type="evidence" value="ECO:0007669"/>
    <property type="project" value="TreeGrafter"/>
</dbReference>
<dbReference type="FunFam" id="3.30.460.10:FF:000001">
    <property type="entry name" value="GTP pyrophosphokinase RelA"/>
    <property type="match status" value="1"/>
</dbReference>
<comment type="catalytic activity">
    <reaction evidence="3">
        <text>GTP + ATP = guanosine 3'-diphosphate 5'-triphosphate + AMP</text>
        <dbReference type="Rhea" id="RHEA:22088"/>
        <dbReference type="ChEBI" id="CHEBI:30616"/>
        <dbReference type="ChEBI" id="CHEBI:37565"/>
        <dbReference type="ChEBI" id="CHEBI:142410"/>
        <dbReference type="ChEBI" id="CHEBI:456215"/>
        <dbReference type="EC" id="2.7.6.5"/>
    </reaction>
</comment>
<dbReference type="NCBIfam" id="TIGR00691">
    <property type="entry name" value="spoT_relA"/>
    <property type="match status" value="1"/>
</dbReference>
<dbReference type="CDD" id="cd05399">
    <property type="entry name" value="NT_Rel-Spo_like"/>
    <property type="match status" value="1"/>
</dbReference>
<dbReference type="InterPro" id="IPR045865">
    <property type="entry name" value="ACT-like_dom_sf"/>
</dbReference>
<dbReference type="EC" id="2.7.6.5" evidence="2"/>
<dbReference type="OrthoDB" id="9805041at2"/>
<dbReference type="GO" id="GO:0008728">
    <property type="term" value="F:GTP diphosphokinase activity"/>
    <property type="evidence" value="ECO:0007669"/>
    <property type="project" value="UniProtKB-EC"/>
</dbReference>
<evidence type="ECO:0000259" key="7">
    <source>
        <dbReference type="PROSITE" id="PS51880"/>
    </source>
</evidence>
<dbReference type="PROSITE" id="PS51831">
    <property type="entry name" value="HD"/>
    <property type="match status" value="1"/>
</dbReference>
<dbReference type="Pfam" id="PF02824">
    <property type="entry name" value="TGS"/>
    <property type="match status" value="1"/>
</dbReference>
<dbReference type="SMART" id="SM00471">
    <property type="entry name" value="HDc"/>
    <property type="match status" value="1"/>
</dbReference>
<dbReference type="Proteomes" id="UP000004594">
    <property type="component" value="Unassembled WGS sequence"/>
</dbReference>
<dbReference type="Gene3D" id="3.30.70.260">
    <property type="match status" value="1"/>
</dbReference>
<comment type="function">
    <text evidence="4">In eubacteria ppGpp (guanosine 3'-diphosphate 5'-diphosphate) is a mediator of the stringent response that coordinates a variety of cellular activities in response to changes in nutritional abundance.</text>
</comment>
<accession>E4L8V2</accession>
<dbReference type="Pfam" id="PF19296">
    <property type="entry name" value="RelA_AH_RIS"/>
    <property type="match status" value="1"/>
</dbReference>
<evidence type="ECO:0000256" key="2">
    <source>
        <dbReference type="ARBA" id="ARBA00013251"/>
    </source>
</evidence>
<organism evidence="8 9">
    <name type="scientific">Dialister micraerophilus UPII 345-E</name>
    <dbReference type="NCBI Taxonomy" id="910314"/>
    <lineage>
        <taxon>Bacteria</taxon>
        <taxon>Bacillati</taxon>
        <taxon>Bacillota</taxon>
        <taxon>Negativicutes</taxon>
        <taxon>Veillonellales</taxon>
        <taxon>Veillonellaceae</taxon>
        <taxon>Dialister</taxon>
    </lineage>
</organism>
<reference evidence="8 9" key="1">
    <citation type="submission" date="2010-11" db="EMBL/GenBank/DDBJ databases">
        <authorList>
            <person name="Durkin A.S."/>
            <person name="Madupu R."/>
            <person name="Torralba M."/>
            <person name="Gillis M."/>
            <person name="Methe B."/>
            <person name="Sutton G."/>
            <person name="Nelson K.E."/>
        </authorList>
    </citation>
    <scope>NUCLEOTIDE SEQUENCE [LARGE SCALE GENOMIC DNA]</scope>
    <source>
        <strain evidence="8 9">UPII 345-E</strain>
    </source>
</reference>
<dbReference type="InterPro" id="IPR003607">
    <property type="entry name" value="HD/PDEase_dom"/>
</dbReference>
<dbReference type="InterPro" id="IPR004095">
    <property type="entry name" value="TGS"/>
</dbReference>
<dbReference type="PANTHER" id="PTHR21262:SF31">
    <property type="entry name" value="GTP PYROPHOSPHOKINASE"/>
    <property type="match status" value="1"/>
</dbReference>
<dbReference type="InterPro" id="IPR045600">
    <property type="entry name" value="RelA/SpoT_AH_RIS"/>
</dbReference>
<dbReference type="GO" id="GO:0015970">
    <property type="term" value="P:guanosine tetraphosphate biosynthetic process"/>
    <property type="evidence" value="ECO:0007669"/>
    <property type="project" value="UniProtKB-UniPathway"/>
</dbReference>
<dbReference type="RefSeq" id="WP_007554591.1">
    <property type="nucleotide sequence ID" value="NZ_AENT01000016.1"/>
</dbReference>
<dbReference type="FunFam" id="3.10.20.30:FF:000002">
    <property type="entry name" value="GTP pyrophosphokinase (RelA/SpoT)"/>
    <property type="match status" value="1"/>
</dbReference>
<evidence type="ECO:0000313" key="9">
    <source>
        <dbReference type="Proteomes" id="UP000004594"/>
    </source>
</evidence>
<dbReference type="InterPro" id="IPR012676">
    <property type="entry name" value="TGS-like"/>
</dbReference>
<feature type="domain" description="ACT" evidence="5">
    <location>
        <begin position="708"/>
        <end position="782"/>
    </location>
</feature>
<dbReference type="Pfam" id="PF13291">
    <property type="entry name" value="ACT_4"/>
    <property type="match status" value="1"/>
</dbReference>
<dbReference type="InterPro" id="IPR012675">
    <property type="entry name" value="Beta-grasp_dom_sf"/>
</dbReference>
<dbReference type="EMBL" id="AENT01000016">
    <property type="protein sequence ID" value="EFR42830.1"/>
    <property type="molecule type" value="Genomic_DNA"/>
</dbReference>
<dbReference type="SMART" id="SM00954">
    <property type="entry name" value="RelA_SpoT"/>
    <property type="match status" value="1"/>
</dbReference>
<gene>
    <name evidence="8" type="primary">relA</name>
    <name evidence="8" type="ORF">HMPREF9220_0921</name>
</gene>
<comment type="similarity">
    <text evidence="4">Belongs to the relA/spoT family.</text>
</comment>
<dbReference type="InterPro" id="IPR006674">
    <property type="entry name" value="HD_domain"/>
</dbReference>
<feature type="domain" description="TGS" evidence="7">
    <location>
        <begin position="444"/>
        <end position="505"/>
    </location>
</feature>
<dbReference type="InterPro" id="IPR043519">
    <property type="entry name" value="NT_sf"/>
</dbReference>
<proteinExistence type="inferred from homology"/>
<evidence type="ECO:0000256" key="1">
    <source>
        <dbReference type="ARBA" id="ARBA00004976"/>
    </source>
</evidence>
<dbReference type="InterPro" id="IPR033655">
    <property type="entry name" value="TGS_RelA/SpoT"/>
</dbReference>
<dbReference type="CDD" id="cd04876">
    <property type="entry name" value="ACT_RelA-SpoT"/>
    <property type="match status" value="1"/>
</dbReference>
<dbReference type="UniPathway" id="UPA00908">
    <property type="reaction ID" value="UER00884"/>
</dbReference>
<evidence type="ECO:0000259" key="6">
    <source>
        <dbReference type="PROSITE" id="PS51831"/>
    </source>
</evidence>
<comment type="caution">
    <text evidence="8">The sequence shown here is derived from an EMBL/GenBank/DDBJ whole genome shotgun (WGS) entry which is preliminary data.</text>
</comment>
<evidence type="ECO:0000256" key="4">
    <source>
        <dbReference type="RuleBase" id="RU003847"/>
    </source>
</evidence>
<dbReference type="eggNOG" id="COG0317">
    <property type="taxonomic scope" value="Bacteria"/>
</dbReference>
<keyword evidence="8" id="KW-0808">Transferase</keyword>
<dbReference type="PROSITE" id="PS51671">
    <property type="entry name" value="ACT"/>
    <property type="match status" value="1"/>
</dbReference>
<dbReference type="PANTHER" id="PTHR21262">
    <property type="entry name" value="GUANOSINE-3',5'-BIS DIPHOSPHATE 3'-PYROPHOSPHOHYDROLASE"/>
    <property type="match status" value="1"/>
</dbReference>
<dbReference type="Gene3D" id="3.30.460.10">
    <property type="entry name" value="Beta Polymerase, domain 2"/>
    <property type="match status" value="1"/>
</dbReference>
<dbReference type="PROSITE" id="PS51880">
    <property type="entry name" value="TGS"/>
    <property type="match status" value="1"/>
</dbReference>
<dbReference type="Pfam" id="PF04607">
    <property type="entry name" value="RelA_SpoT"/>
    <property type="match status" value="1"/>
</dbReference>
<dbReference type="Gene3D" id="1.10.3210.10">
    <property type="entry name" value="Hypothetical protein af1432"/>
    <property type="match status" value="1"/>
</dbReference>
<dbReference type="InterPro" id="IPR007685">
    <property type="entry name" value="RelA_SpoT"/>
</dbReference>
<dbReference type="SUPFAM" id="SSF55021">
    <property type="entry name" value="ACT-like"/>
    <property type="match status" value="1"/>
</dbReference>
<dbReference type="InterPro" id="IPR002912">
    <property type="entry name" value="ACT_dom"/>
</dbReference>
<evidence type="ECO:0000256" key="3">
    <source>
        <dbReference type="ARBA" id="ARBA00048244"/>
    </source>
</evidence>
<evidence type="ECO:0000259" key="5">
    <source>
        <dbReference type="PROSITE" id="PS51671"/>
    </source>
</evidence>
<comment type="pathway">
    <text evidence="1">Purine metabolism; ppGpp biosynthesis; ppGpp from GTP: step 1/2.</text>
</comment>
<evidence type="ECO:0000313" key="8">
    <source>
        <dbReference type="EMBL" id="EFR42830.1"/>
    </source>
</evidence>
<dbReference type="SUPFAM" id="SSF81271">
    <property type="entry name" value="TGS-like"/>
    <property type="match status" value="1"/>
</dbReference>
<dbReference type="SUPFAM" id="SSF81301">
    <property type="entry name" value="Nucleotidyltransferase"/>
    <property type="match status" value="1"/>
</dbReference>